<organism evidence="1 2">
    <name type="scientific">Botryotinia convoluta</name>
    <dbReference type="NCBI Taxonomy" id="54673"/>
    <lineage>
        <taxon>Eukaryota</taxon>
        <taxon>Fungi</taxon>
        <taxon>Dikarya</taxon>
        <taxon>Ascomycota</taxon>
        <taxon>Pezizomycotina</taxon>
        <taxon>Leotiomycetes</taxon>
        <taxon>Helotiales</taxon>
        <taxon>Sclerotiniaceae</taxon>
        <taxon>Botryotinia</taxon>
    </lineage>
</organism>
<dbReference type="AlphaFoldDB" id="A0A4Z1IY45"/>
<name>A0A4Z1IY45_9HELO</name>
<reference evidence="1 2" key="1">
    <citation type="submission" date="2017-12" db="EMBL/GenBank/DDBJ databases">
        <title>Comparative genomics of Botrytis spp.</title>
        <authorList>
            <person name="Valero-Jimenez C.A."/>
            <person name="Tapia P."/>
            <person name="Veloso J."/>
            <person name="Silva-Moreno E."/>
            <person name="Staats M."/>
            <person name="Valdes J.H."/>
            <person name="Van Kan J.A.L."/>
        </authorList>
    </citation>
    <scope>NUCLEOTIDE SEQUENCE [LARGE SCALE GENOMIC DNA]</scope>
    <source>
        <strain evidence="1 2">MUCL11595</strain>
    </source>
</reference>
<dbReference type="EMBL" id="PQXN01000001">
    <property type="protein sequence ID" value="TGO65694.1"/>
    <property type="molecule type" value="Genomic_DNA"/>
</dbReference>
<proteinExistence type="predicted"/>
<evidence type="ECO:0000313" key="2">
    <source>
        <dbReference type="Proteomes" id="UP000297527"/>
    </source>
</evidence>
<keyword evidence="2" id="KW-1185">Reference proteome</keyword>
<sequence length="64" mass="7009">MPSQSILLPGYSTMAGTNLPENISALQTRPEFKKFKWDSRASGPELCTKSVVGRITRAAVLGNW</sequence>
<dbReference type="Proteomes" id="UP000297527">
    <property type="component" value="Unassembled WGS sequence"/>
</dbReference>
<evidence type="ECO:0000313" key="1">
    <source>
        <dbReference type="EMBL" id="TGO65694.1"/>
    </source>
</evidence>
<protein>
    <submittedName>
        <fullName evidence="1">Uncharacterized protein</fullName>
    </submittedName>
</protein>
<gene>
    <name evidence="1" type="ORF">BCON_0001g00080</name>
</gene>
<accession>A0A4Z1IY45</accession>
<comment type="caution">
    <text evidence="1">The sequence shown here is derived from an EMBL/GenBank/DDBJ whole genome shotgun (WGS) entry which is preliminary data.</text>
</comment>